<dbReference type="InterPro" id="IPR005674">
    <property type="entry name" value="CocE/Ser_esterase"/>
</dbReference>
<dbReference type="InterPro" id="IPR029058">
    <property type="entry name" value="AB_hydrolase_fold"/>
</dbReference>
<dbReference type="RefSeq" id="WP_135068657.1">
    <property type="nucleotide sequence ID" value="NZ_CP038266.1"/>
</dbReference>
<dbReference type="SUPFAM" id="SSF53474">
    <property type="entry name" value="alpha/beta-Hydrolases"/>
    <property type="match status" value="1"/>
</dbReference>
<feature type="region of interest" description="Disordered" evidence="2">
    <location>
        <begin position="389"/>
        <end position="418"/>
    </location>
</feature>
<feature type="domain" description="Xaa-Pro dipeptidyl-peptidase C-terminal" evidence="3">
    <location>
        <begin position="324"/>
        <end position="554"/>
    </location>
</feature>
<dbReference type="SMART" id="SM00939">
    <property type="entry name" value="PepX_C"/>
    <property type="match status" value="1"/>
</dbReference>
<dbReference type="Proteomes" id="UP000295748">
    <property type="component" value="Chromosome"/>
</dbReference>
<gene>
    <name evidence="4" type="ORF">E4K62_14560</name>
</gene>
<dbReference type="SUPFAM" id="SSF49785">
    <property type="entry name" value="Galactose-binding domain-like"/>
    <property type="match status" value="1"/>
</dbReference>
<dbReference type="InterPro" id="IPR008979">
    <property type="entry name" value="Galactose-bd-like_sf"/>
</dbReference>
<evidence type="ECO:0000259" key="3">
    <source>
        <dbReference type="SMART" id="SM00939"/>
    </source>
</evidence>
<dbReference type="EMBL" id="CP038266">
    <property type="protein sequence ID" value="QBR89795.1"/>
    <property type="molecule type" value="Genomic_DNA"/>
</dbReference>
<accession>A0ABX5SY92</accession>
<name>A0ABX5SY92_9MICO</name>
<dbReference type="NCBIfam" id="TIGR00976">
    <property type="entry name" value="CocE_NonD"/>
    <property type="match status" value="1"/>
</dbReference>
<evidence type="ECO:0000313" key="4">
    <source>
        <dbReference type="EMBL" id="QBR89795.1"/>
    </source>
</evidence>
<dbReference type="Gene3D" id="3.40.50.1820">
    <property type="entry name" value="alpha/beta hydrolase"/>
    <property type="match status" value="1"/>
</dbReference>
<dbReference type="GO" id="GO:0016787">
    <property type="term" value="F:hydrolase activity"/>
    <property type="evidence" value="ECO:0007669"/>
    <property type="project" value="UniProtKB-KW"/>
</dbReference>
<evidence type="ECO:0000313" key="5">
    <source>
        <dbReference type="Proteomes" id="UP000295748"/>
    </source>
</evidence>
<dbReference type="Gene3D" id="1.10.3020.10">
    <property type="entry name" value="alpha-amino acid ester hydrolase ( Helical cap domain)"/>
    <property type="match status" value="1"/>
</dbReference>
<dbReference type="InterPro" id="IPR000383">
    <property type="entry name" value="Xaa-Pro-like_dom"/>
</dbReference>
<evidence type="ECO:0000256" key="1">
    <source>
        <dbReference type="ARBA" id="ARBA00022801"/>
    </source>
</evidence>
<evidence type="ECO:0000256" key="2">
    <source>
        <dbReference type="SAM" id="MobiDB-lite"/>
    </source>
</evidence>
<dbReference type="InterPro" id="IPR013736">
    <property type="entry name" value="Xaa-Pro_dipept_C"/>
</dbReference>
<proteinExistence type="predicted"/>
<keyword evidence="5" id="KW-1185">Reference proteome</keyword>
<organism evidence="4 5">
    <name type="scientific">Microbacterium wangchenii</name>
    <dbReference type="NCBI Taxonomy" id="2541726"/>
    <lineage>
        <taxon>Bacteria</taxon>
        <taxon>Bacillati</taxon>
        <taxon>Actinomycetota</taxon>
        <taxon>Actinomycetes</taxon>
        <taxon>Micrococcales</taxon>
        <taxon>Microbacteriaceae</taxon>
        <taxon>Microbacterium</taxon>
    </lineage>
</organism>
<reference evidence="4 5" key="1">
    <citation type="submission" date="2019-03" db="EMBL/GenBank/DDBJ databases">
        <authorList>
            <person name="Dong K."/>
        </authorList>
    </citation>
    <scope>NUCLEOTIDE SEQUENCE [LARGE SCALE GENOMIC DNA]</scope>
    <source>
        <strain evidence="5">dk512</strain>
    </source>
</reference>
<keyword evidence="1 4" id="KW-0378">Hydrolase</keyword>
<protein>
    <submittedName>
        <fullName evidence="4">CocE/NonD family hydrolase</fullName>
    </submittedName>
</protein>
<dbReference type="Pfam" id="PF08530">
    <property type="entry name" value="PepX_C"/>
    <property type="match status" value="1"/>
</dbReference>
<dbReference type="Pfam" id="PF02129">
    <property type="entry name" value="Peptidase_S15"/>
    <property type="match status" value="1"/>
</dbReference>
<sequence length="559" mass="60382">MSPASPSAAFPRAVDAPRLRRRARAEHRRLGATAGMPAPSHPGVKVQRDIRVLASDGVALLTDHWFAHNAGGATILIRTPYGRRGMAAVATFFAERGHHVVIQSVRGTFGSGGQFSPLRDDVSDGQATMRWLRTLPWSAGPVISWGFSYVGTTQWALCDGPDRPDALVAGLSARSIDRAMIYAGGGFSMETAVTWAYALDMQERAIIVQLWKLLHARHRVARGSLAVPPETAVRVTTGREAAFFRDWLAHSGDDAWWEPMRFAGDPRTVPPVTVIAGWHDLFLTGGVDDYRELHAAGRPVRLIVGDWTHDGAEAGAVAVGEALRRLSDAATVPPPSPVRVQVGGAGGWRDLAAWPPPSTDSRWLLAPEGHLDPVTGTHAGSSEHTIAYAYDPADPTPQGGGRSLNPFTSGPRDQRERERRTDVLVFTGTPLPHDTVIMGEATVDLTFTSTNPRVDFFVRLCDVDVRGRSRTITDGYRRMDAVGTVSDRRSVRLTLSPAAYRVAAGHRLRLQVSSGAHPLHLRNPGTADPLHDFGRLIPSTQTIVLGGASPSQLTLPVAE</sequence>
<dbReference type="Gene3D" id="2.60.120.260">
    <property type="entry name" value="Galactose-binding domain-like"/>
    <property type="match status" value="1"/>
</dbReference>